<gene>
    <name evidence="2" type="ORF">NP493_171g01002</name>
</gene>
<feature type="region of interest" description="Disordered" evidence="1">
    <location>
        <begin position="52"/>
        <end position="72"/>
    </location>
</feature>
<accession>A0AAD9P356</accession>
<protein>
    <submittedName>
        <fullName evidence="2">Uncharacterized protein</fullName>
    </submittedName>
</protein>
<evidence type="ECO:0000313" key="3">
    <source>
        <dbReference type="Proteomes" id="UP001209878"/>
    </source>
</evidence>
<keyword evidence="3" id="KW-1185">Reference proteome</keyword>
<comment type="caution">
    <text evidence="2">The sequence shown here is derived from an EMBL/GenBank/DDBJ whole genome shotgun (WGS) entry which is preliminary data.</text>
</comment>
<sequence>MRIKGKTYSAIVLSTSLCRAEATSAFDLEDNLDGQSDKQGNTRTDRAAICGRSSDQKESPVNWTPHEDVTRQTTKAGALLSTVFWSQKERAPSSPIQGYHQGNLKLRDIKTDSWTLTAER</sequence>
<name>A0AAD9P356_RIDPI</name>
<organism evidence="2 3">
    <name type="scientific">Ridgeia piscesae</name>
    <name type="common">Tubeworm</name>
    <dbReference type="NCBI Taxonomy" id="27915"/>
    <lineage>
        <taxon>Eukaryota</taxon>
        <taxon>Metazoa</taxon>
        <taxon>Spiralia</taxon>
        <taxon>Lophotrochozoa</taxon>
        <taxon>Annelida</taxon>
        <taxon>Polychaeta</taxon>
        <taxon>Sedentaria</taxon>
        <taxon>Canalipalpata</taxon>
        <taxon>Sabellida</taxon>
        <taxon>Siboglinidae</taxon>
        <taxon>Ridgeia</taxon>
    </lineage>
</organism>
<evidence type="ECO:0000313" key="2">
    <source>
        <dbReference type="EMBL" id="KAK2187283.1"/>
    </source>
</evidence>
<dbReference type="Proteomes" id="UP001209878">
    <property type="component" value="Unassembled WGS sequence"/>
</dbReference>
<dbReference type="EMBL" id="JAODUO010000171">
    <property type="protein sequence ID" value="KAK2187283.1"/>
    <property type="molecule type" value="Genomic_DNA"/>
</dbReference>
<reference evidence="2" key="1">
    <citation type="journal article" date="2023" name="Mol. Biol. Evol.">
        <title>Third-Generation Sequencing Reveals the Adaptive Role of the Epigenome in Three Deep-Sea Polychaetes.</title>
        <authorList>
            <person name="Perez M."/>
            <person name="Aroh O."/>
            <person name="Sun Y."/>
            <person name="Lan Y."/>
            <person name="Juniper S.K."/>
            <person name="Young C.R."/>
            <person name="Angers B."/>
            <person name="Qian P.Y."/>
        </authorList>
    </citation>
    <scope>NUCLEOTIDE SEQUENCE</scope>
    <source>
        <strain evidence="2">R07B-5</strain>
    </source>
</reference>
<evidence type="ECO:0000256" key="1">
    <source>
        <dbReference type="SAM" id="MobiDB-lite"/>
    </source>
</evidence>
<proteinExistence type="predicted"/>
<dbReference type="AlphaFoldDB" id="A0AAD9P356"/>